<dbReference type="AlphaFoldDB" id="J9BE35"/>
<evidence type="ECO:0000313" key="2">
    <source>
        <dbReference type="EMBL" id="EJW85490.1"/>
    </source>
</evidence>
<evidence type="ECO:0000313" key="3">
    <source>
        <dbReference type="Proteomes" id="UP000004810"/>
    </source>
</evidence>
<comment type="caution">
    <text evidence="2">The sequence shown here is derived from an EMBL/GenBank/DDBJ whole genome shotgun (WGS) entry which is preliminary data.</text>
</comment>
<feature type="compositionally biased region" description="Low complexity" evidence="1">
    <location>
        <begin position="11"/>
        <end position="28"/>
    </location>
</feature>
<organism evidence="2 3">
    <name type="scientific">Wuchereria bancrofti</name>
    <dbReference type="NCBI Taxonomy" id="6293"/>
    <lineage>
        <taxon>Eukaryota</taxon>
        <taxon>Metazoa</taxon>
        <taxon>Ecdysozoa</taxon>
        <taxon>Nematoda</taxon>
        <taxon>Chromadorea</taxon>
        <taxon>Rhabditida</taxon>
        <taxon>Spirurina</taxon>
        <taxon>Spiruromorpha</taxon>
        <taxon>Filarioidea</taxon>
        <taxon>Onchocercidae</taxon>
        <taxon>Wuchereria</taxon>
    </lineage>
</organism>
<proteinExistence type="predicted"/>
<feature type="non-terminal residue" evidence="2">
    <location>
        <position position="1"/>
    </location>
</feature>
<dbReference type="Proteomes" id="UP000004810">
    <property type="component" value="Unassembled WGS sequence"/>
</dbReference>
<feature type="region of interest" description="Disordered" evidence="1">
    <location>
        <begin position="1"/>
        <end position="28"/>
    </location>
</feature>
<name>J9BE35_WUCBA</name>
<sequence length="61" mass="6843">LTQKARTRYKSSSSSQSSSSSSSSSASSKEFEEYASLRFTSILYSIISLKLFKLLHLHHLL</sequence>
<reference evidence="3" key="1">
    <citation type="submission" date="2012-08" db="EMBL/GenBank/DDBJ databases">
        <title>The Genome Sequence of Wuchereria bancrofti.</title>
        <authorList>
            <person name="Nutman T.B."/>
            <person name="Fink D.L."/>
            <person name="Russ C."/>
            <person name="Young S."/>
            <person name="Zeng Q."/>
            <person name="Koehrsen M."/>
            <person name="Alvarado L."/>
            <person name="Berlin A."/>
            <person name="Chapman S.B."/>
            <person name="Chen Z."/>
            <person name="Freedman E."/>
            <person name="Gellesch M."/>
            <person name="Goldberg J."/>
            <person name="Griggs A."/>
            <person name="Gujja S."/>
            <person name="Heilman E.R."/>
            <person name="Heiman D."/>
            <person name="Hepburn T."/>
            <person name="Howarth C."/>
            <person name="Jen D."/>
            <person name="Larson L."/>
            <person name="Lewis B."/>
            <person name="Mehta T."/>
            <person name="Park D."/>
            <person name="Pearson M."/>
            <person name="Roberts A."/>
            <person name="Saif S."/>
            <person name="Shea T."/>
            <person name="Shenoy N."/>
            <person name="Sisk P."/>
            <person name="Stolte C."/>
            <person name="Sykes S."/>
            <person name="Walk T."/>
            <person name="White J."/>
            <person name="Yandava C."/>
            <person name="Haas B."/>
            <person name="Henn M.R."/>
            <person name="Nusbaum C."/>
            <person name="Birren B."/>
        </authorList>
    </citation>
    <scope>NUCLEOTIDE SEQUENCE [LARGE SCALE GENOMIC DNA]</scope>
    <source>
        <strain evidence="3">NA</strain>
    </source>
</reference>
<protein>
    <submittedName>
        <fullName evidence="2">Uncharacterized protein</fullName>
    </submittedName>
</protein>
<gene>
    <name evidence="2" type="ORF">WUBG_03600</name>
</gene>
<evidence type="ECO:0000256" key="1">
    <source>
        <dbReference type="SAM" id="MobiDB-lite"/>
    </source>
</evidence>
<accession>J9BE35</accession>
<dbReference type="EMBL" id="ADBV01001124">
    <property type="protein sequence ID" value="EJW85490.1"/>
    <property type="molecule type" value="Genomic_DNA"/>
</dbReference>